<keyword evidence="7 14" id="KW-0406">Ion transport</keyword>
<dbReference type="PRINTS" id="PR01333">
    <property type="entry name" value="2POREKCHANEL"/>
</dbReference>
<dbReference type="Ensembl" id="ENSACIT00000006701.1">
    <property type="protein sequence ID" value="ENSACIP00000006506.1"/>
    <property type="gene ID" value="ENSACIG00000005070.1"/>
</dbReference>
<proteinExistence type="inferred from homology"/>
<dbReference type="GeneTree" id="ENSGT00940000156560"/>
<feature type="transmembrane region" description="Helical" evidence="15">
    <location>
        <begin position="277"/>
        <end position="299"/>
    </location>
</feature>
<dbReference type="GO" id="GO:0022841">
    <property type="term" value="F:potassium ion leak channel activity"/>
    <property type="evidence" value="ECO:0007669"/>
    <property type="project" value="TreeGrafter"/>
</dbReference>
<feature type="transmembrane region" description="Helical" evidence="15">
    <location>
        <begin position="134"/>
        <end position="153"/>
    </location>
</feature>
<comment type="catalytic activity">
    <reaction evidence="12">
        <text>Rb(+)(in) = Rb(+)(out)</text>
        <dbReference type="Rhea" id="RHEA:78547"/>
        <dbReference type="ChEBI" id="CHEBI:49847"/>
    </reaction>
</comment>
<dbReference type="STRING" id="61819.ENSACIP00000006506"/>
<reference evidence="17" key="2">
    <citation type="submission" date="2025-09" db="UniProtKB">
        <authorList>
            <consortium name="Ensembl"/>
        </authorList>
    </citation>
    <scope>IDENTIFICATION</scope>
</reference>
<evidence type="ECO:0000256" key="11">
    <source>
        <dbReference type="ARBA" id="ARBA00034430"/>
    </source>
</evidence>
<dbReference type="InterPro" id="IPR003280">
    <property type="entry name" value="2pore_dom_K_chnl"/>
</dbReference>
<feature type="transmembrane region" description="Helical" evidence="15">
    <location>
        <begin position="165"/>
        <end position="185"/>
    </location>
</feature>
<evidence type="ECO:0000256" key="8">
    <source>
        <dbReference type="ARBA" id="ARBA00023136"/>
    </source>
</evidence>
<evidence type="ECO:0000256" key="6">
    <source>
        <dbReference type="ARBA" id="ARBA00022989"/>
    </source>
</evidence>
<dbReference type="Gene3D" id="1.10.287.70">
    <property type="match status" value="1"/>
</dbReference>
<evidence type="ECO:0000256" key="4">
    <source>
        <dbReference type="ARBA" id="ARBA00022692"/>
    </source>
</evidence>
<evidence type="ECO:0000256" key="2">
    <source>
        <dbReference type="ARBA" id="ARBA00022448"/>
    </source>
</evidence>
<dbReference type="Proteomes" id="UP000261340">
    <property type="component" value="Unplaced"/>
</dbReference>
<dbReference type="GO" id="GO:0030322">
    <property type="term" value="P:stabilization of membrane potential"/>
    <property type="evidence" value="ECO:0007669"/>
    <property type="project" value="TreeGrafter"/>
</dbReference>
<keyword evidence="3" id="KW-1003">Cell membrane</keyword>
<reference evidence="17" key="1">
    <citation type="submission" date="2025-08" db="UniProtKB">
        <authorList>
            <consortium name="Ensembl"/>
        </authorList>
    </citation>
    <scope>IDENTIFICATION</scope>
</reference>
<keyword evidence="2 14" id="KW-0813">Transport</keyword>
<dbReference type="InterPro" id="IPR013099">
    <property type="entry name" value="K_chnl_dom"/>
</dbReference>
<evidence type="ECO:0000313" key="17">
    <source>
        <dbReference type="Ensembl" id="ENSACIP00000006506.1"/>
    </source>
</evidence>
<evidence type="ECO:0000256" key="5">
    <source>
        <dbReference type="ARBA" id="ARBA00022958"/>
    </source>
</evidence>
<evidence type="ECO:0000256" key="10">
    <source>
        <dbReference type="ARBA" id="ARBA00023303"/>
    </source>
</evidence>
<keyword evidence="18" id="KW-1185">Reference proteome</keyword>
<feature type="transmembrane region" description="Helical" evidence="15">
    <location>
        <begin position="215"/>
        <end position="237"/>
    </location>
</feature>
<keyword evidence="5" id="KW-0630">Potassium</keyword>
<keyword evidence="8 15" id="KW-0472">Membrane</keyword>
<dbReference type="InterPro" id="IPR003976">
    <property type="entry name" value="2pore_dom_K_chnl_TREK"/>
</dbReference>
<protein>
    <submittedName>
        <fullName evidence="17">Potassium channel, subfamily K, member 2b</fullName>
    </submittedName>
</protein>
<evidence type="ECO:0000259" key="16">
    <source>
        <dbReference type="Pfam" id="PF07885"/>
    </source>
</evidence>
<dbReference type="AlphaFoldDB" id="A0A3Q0R7M5"/>
<accession>A0A3Q0R7M5</accession>
<dbReference type="Pfam" id="PF07885">
    <property type="entry name" value="Ion_trans_2"/>
    <property type="match status" value="2"/>
</dbReference>
<evidence type="ECO:0000256" key="9">
    <source>
        <dbReference type="ARBA" id="ARBA00023157"/>
    </source>
</evidence>
<evidence type="ECO:0000256" key="1">
    <source>
        <dbReference type="ARBA" id="ARBA00004651"/>
    </source>
</evidence>
<evidence type="ECO:0000313" key="18">
    <source>
        <dbReference type="Proteomes" id="UP000261340"/>
    </source>
</evidence>
<dbReference type="SUPFAM" id="SSF81324">
    <property type="entry name" value="Voltage-gated potassium channels"/>
    <property type="match status" value="2"/>
</dbReference>
<evidence type="ECO:0000256" key="13">
    <source>
        <dbReference type="ARBA" id="ARBA00044691"/>
    </source>
</evidence>
<keyword evidence="4 14" id="KW-0812">Transmembrane</keyword>
<dbReference type="GO" id="GO:0015271">
    <property type="term" value="F:outward rectifier potassium channel activity"/>
    <property type="evidence" value="ECO:0007669"/>
    <property type="project" value="TreeGrafter"/>
</dbReference>
<evidence type="ECO:0000256" key="7">
    <source>
        <dbReference type="ARBA" id="ARBA00023065"/>
    </source>
</evidence>
<feature type="domain" description="Potassium channel" evidence="16">
    <location>
        <begin position="132"/>
        <end position="188"/>
    </location>
</feature>
<dbReference type="GO" id="GO:0005886">
    <property type="term" value="C:plasma membrane"/>
    <property type="evidence" value="ECO:0007669"/>
    <property type="project" value="UniProtKB-SubCell"/>
</dbReference>
<dbReference type="FunFam" id="1.10.287.70:FF:000043">
    <property type="entry name" value="Potassium channel subfamily K member 10 isoform 2"/>
    <property type="match status" value="1"/>
</dbReference>
<comment type="similarity">
    <text evidence="14">Belongs to the two pore domain potassium channel (TC 1.A.1.8) family.</text>
</comment>
<sequence>TGPERAKLAAPDLLDPKAAAHNSKPRLSFSAKPVVLNTPEDECDTRTTVMRWKTVSAIFFLVVLYLIIGATVFRALEQPHESSQKLAILAQKLDFLATHACVNSSELEELVRQVVIAIREGVNPSGNSSNQTSLWDMSSSFFFAGTVITTIGFGNISPHTEGGRIFCIIYALLGIPLFGFLLAGVGDQLGTIFGKGIAKVEKMIKWKVSQTKIRVISTLLFILFGCLIFVALPAVIFKHIEEWSTLESIYFVVITLTTIGFGDFVKPEYLDYYKPVVLFWILVGLAYFAAVLSMIGDWFRVISKKTKEEVGEFRAHAAEWTANVSAEFKETRRRLSVDIYDKFQRAASIKRKLSSELGINASINQEMTPVNLSLSPVPGALARNGSLYLNGLSPEYADRQEIAIIENLK</sequence>
<comment type="subcellular location">
    <subcellularLocation>
        <location evidence="1">Cell membrane</location>
        <topology evidence="1">Multi-pass membrane protein</topology>
    </subcellularLocation>
</comment>
<feature type="transmembrane region" description="Helical" evidence="15">
    <location>
        <begin position="249"/>
        <end position="265"/>
    </location>
</feature>
<keyword evidence="9" id="KW-1015">Disulfide bond</keyword>
<dbReference type="PRINTS" id="PR01499">
    <property type="entry name" value="TREKCHANNEL"/>
</dbReference>
<evidence type="ECO:0000256" key="3">
    <source>
        <dbReference type="ARBA" id="ARBA00022475"/>
    </source>
</evidence>
<feature type="transmembrane region" description="Helical" evidence="15">
    <location>
        <begin position="55"/>
        <end position="76"/>
    </location>
</feature>
<dbReference type="OMA" id="ANLCEDR"/>
<dbReference type="GO" id="GO:0008381">
    <property type="term" value="F:mechanosensitive monoatomic ion channel activity"/>
    <property type="evidence" value="ECO:0007669"/>
    <property type="project" value="Ensembl"/>
</dbReference>
<dbReference type="PANTHER" id="PTHR11003:SF21">
    <property type="entry name" value="POTASSIUM CHANNEL SUBFAMILY K MEMBER 2"/>
    <property type="match status" value="1"/>
</dbReference>
<evidence type="ECO:0000256" key="12">
    <source>
        <dbReference type="ARBA" id="ARBA00044657"/>
    </source>
</evidence>
<comment type="catalytic activity">
    <reaction evidence="13">
        <text>Cs(+)(in) = Cs(+)(out)</text>
        <dbReference type="Rhea" id="RHEA:78555"/>
        <dbReference type="ChEBI" id="CHEBI:49547"/>
    </reaction>
</comment>
<comment type="catalytic activity">
    <reaction evidence="11">
        <text>K(+)(in) = K(+)(out)</text>
        <dbReference type="Rhea" id="RHEA:29463"/>
        <dbReference type="ChEBI" id="CHEBI:29103"/>
    </reaction>
</comment>
<keyword evidence="10 14" id="KW-0407">Ion channel</keyword>
<feature type="domain" description="Potassium channel" evidence="16">
    <location>
        <begin position="226"/>
        <end position="300"/>
    </location>
</feature>
<dbReference type="PANTHER" id="PTHR11003">
    <property type="entry name" value="POTASSIUM CHANNEL, SUBFAMILY K"/>
    <property type="match status" value="1"/>
</dbReference>
<evidence type="ECO:0000256" key="15">
    <source>
        <dbReference type="SAM" id="Phobius"/>
    </source>
</evidence>
<name>A0A3Q0R7M5_AMPCI</name>
<organism evidence="17 18">
    <name type="scientific">Amphilophus citrinellus</name>
    <name type="common">Midas cichlid</name>
    <name type="synonym">Cichlasoma citrinellum</name>
    <dbReference type="NCBI Taxonomy" id="61819"/>
    <lineage>
        <taxon>Eukaryota</taxon>
        <taxon>Metazoa</taxon>
        <taxon>Chordata</taxon>
        <taxon>Craniata</taxon>
        <taxon>Vertebrata</taxon>
        <taxon>Euteleostomi</taxon>
        <taxon>Actinopterygii</taxon>
        <taxon>Neopterygii</taxon>
        <taxon>Teleostei</taxon>
        <taxon>Neoteleostei</taxon>
        <taxon>Acanthomorphata</taxon>
        <taxon>Ovalentaria</taxon>
        <taxon>Cichlomorphae</taxon>
        <taxon>Cichliformes</taxon>
        <taxon>Cichlidae</taxon>
        <taxon>New World cichlids</taxon>
        <taxon>Cichlasomatinae</taxon>
        <taxon>Heroini</taxon>
        <taxon>Amphilophus</taxon>
    </lineage>
</organism>
<keyword evidence="6 15" id="KW-1133">Transmembrane helix</keyword>
<evidence type="ECO:0000256" key="14">
    <source>
        <dbReference type="RuleBase" id="RU003857"/>
    </source>
</evidence>